<organism evidence="1">
    <name type="scientific">uncultured bacterium</name>
    <name type="common">gcode 4</name>
    <dbReference type="NCBI Taxonomy" id="1234023"/>
    <lineage>
        <taxon>Bacteria</taxon>
        <taxon>environmental samples</taxon>
    </lineage>
</organism>
<comment type="caution">
    <text evidence="1">The sequence shown here is derived from an EMBL/GenBank/DDBJ whole genome shotgun (WGS) entry which is preliminary data.</text>
</comment>
<protein>
    <submittedName>
        <fullName evidence="1">Uncharacterized protein</fullName>
    </submittedName>
</protein>
<dbReference type="EMBL" id="AMFJ01000323">
    <property type="protein sequence ID" value="EKE28532.1"/>
    <property type="molecule type" value="Genomic_DNA"/>
</dbReference>
<evidence type="ECO:0000313" key="1">
    <source>
        <dbReference type="EMBL" id="EKE28532.1"/>
    </source>
</evidence>
<gene>
    <name evidence="1" type="ORF">ACD_3C00049G0014</name>
</gene>
<dbReference type="AlphaFoldDB" id="K2G2P3"/>
<reference evidence="1" key="1">
    <citation type="journal article" date="2012" name="Science">
        <title>Fermentation, hydrogen, and sulfur metabolism in multiple uncultivated bacterial phyla.</title>
        <authorList>
            <person name="Wrighton K.C."/>
            <person name="Thomas B.C."/>
            <person name="Sharon I."/>
            <person name="Miller C.S."/>
            <person name="Castelle C.J."/>
            <person name="VerBerkmoes N.C."/>
            <person name="Wilkins M.J."/>
            <person name="Hettich R.L."/>
            <person name="Lipton M.S."/>
            <person name="Williams K.H."/>
            <person name="Long P.E."/>
            <person name="Banfield J.F."/>
        </authorList>
    </citation>
    <scope>NUCLEOTIDE SEQUENCE [LARGE SCALE GENOMIC DNA]</scope>
</reference>
<sequence>MPTIYSIRSAWMGEPWILSRKANDEAEYLWRSIKARERAKGETSIIISSSVPSCIQTAQAISKGFASEINNIVTPYLWSEEKNIWDIDRASKLITKYKWIHLFILVTEPEVLFKISEELWYIWWCSRLRFLEFIKFSTWESSSTESEKSKWPCEDWFDWRWFNLFS</sequence>
<name>K2G2P3_9BACT</name>
<proteinExistence type="predicted"/>
<accession>K2G2P3</accession>